<feature type="transmembrane region" description="Helical" evidence="7">
    <location>
        <begin position="240"/>
        <end position="258"/>
    </location>
</feature>
<evidence type="ECO:0000256" key="5">
    <source>
        <dbReference type="ARBA" id="ARBA00022989"/>
    </source>
</evidence>
<proteinExistence type="inferred from homology"/>
<dbReference type="PROSITE" id="PS50928">
    <property type="entry name" value="ABC_TM1"/>
    <property type="match status" value="1"/>
</dbReference>
<dbReference type="Gene3D" id="1.10.3720.10">
    <property type="entry name" value="MetI-like"/>
    <property type="match status" value="1"/>
</dbReference>
<evidence type="ECO:0000256" key="3">
    <source>
        <dbReference type="ARBA" id="ARBA00022475"/>
    </source>
</evidence>
<dbReference type="AlphaFoldDB" id="A0A4Q7NKR2"/>
<accession>A0A4Q7NKR2</accession>
<evidence type="ECO:0000256" key="4">
    <source>
        <dbReference type="ARBA" id="ARBA00022692"/>
    </source>
</evidence>
<dbReference type="SUPFAM" id="SSF161098">
    <property type="entry name" value="MetI-like"/>
    <property type="match status" value="1"/>
</dbReference>
<dbReference type="InterPro" id="IPR000515">
    <property type="entry name" value="MetI-like"/>
</dbReference>
<evidence type="ECO:0000256" key="2">
    <source>
        <dbReference type="ARBA" id="ARBA00022448"/>
    </source>
</evidence>
<dbReference type="CDD" id="cd06261">
    <property type="entry name" value="TM_PBP2"/>
    <property type="match status" value="1"/>
</dbReference>
<evidence type="ECO:0000259" key="8">
    <source>
        <dbReference type="PROSITE" id="PS50928"/>
    </source>
</evidence>
<keyword evidence="2 7" id="KW-0813">Transport</keyword>
<dbReference type="PANTHER" id="PTHR30151">
    <property type="entry name" value="ALKANE SULFONATE ABC TRANSPORTER-RELATED, MEMBRANE SUBUNIT"/>
    <property type="match status" value="1"/>
</dbReference>
<keyword evidence="3" id="KW-1003">Cell membrane</keyword>
<organism evidence="9 10">
    <name type="scientific">Pigmentiphaga kullae</name>
    <dbReference type="NCBI Taxonomy" id="151784"/>
    <lineage>
        <taxon>Bacteria</taxon>
        <taxon>Pseudomonadati</taxon>
        <taxon>Pseudomonadota</taxon>
        <taxon>Betaproteobacteria</taxon>
        <taxon>Burkholderiales</taxon>
        <taxon>Alcaligenaceae</taxon>
        <taxon>Pigmentiphaga</taxon>
    </lineage>
</organism>
<evidence type="ECO:0000256" key="1">
    <source>
        <dbReference type="ARBA" id="ARBA00004651"/>
    </source>
</evidence>
<dbReference type="InterPro" id="IPR035906">
    <property type="entry name" value="MetI-like_sf"/>
</dbReference>
<feature type="transmembrane region" description="Helical" evidence="7">
    <location>
        <begin position="85"/>
        <end position="106"/>
    </location>
</feature>
<feature type="transmembrane region" description="Helical" evidence="7">
    <location>
        <begin position="184"/>
        <end position="201"/>
    </location>
</feature>
<protein>
    <submittedName>
        <fullName evidence="9">NitT/TauT family transport system permease protein</fullName>
    </submittedName>
</protein>
<comment type="similarity">
    <text evidence="7">Belongs to the binding-protein-dependent transport system permease family.</text>
</comment>
<feature type="transmembrane region" description="Helical" evidence="7">
    <location>
        <begin position="118"/>
        <end position="138"/>
    </location>
</feature>
<keyword evidence="4 7" id="KW-0812">Transmembrane</keyword>
<reference evidence="9 10" key="1">
    <citation type="submission" date="2019-02" db="EMBL/GenBank/DDBJ databases">
        <title>Genomic Encyclopedia of Type Strains, Phase IV (KMG-IV): sequencing the most valuable type-strain genomes for metagenomic binning, comparative biology and taxonomic classification.</title>
        <authorList>
            <person name="Goeker M."/>
        </authorList>
    </citation>
    <scope>NUCLEOTIDE SEQUENCE [LARGE SCALE GENOMIC DNA]</scope>
    <source>
        <strain evidence="9 10">K24</strain>
    </source>
</reference>
<keyword evidence="5 7" id="KW-1133">Transmembrane helix</keyword>
<dbReference type="Pfam" id="PF00528">
    <property type="entry name" value="BPD_transp_1"/>
    <property type="match status" value="1"/>
</dbReference>
<gene>
    <name evidence="9" type="ORF">EV675_1721</name>
</gene>
<dbReference type="EMBL" id="SGXC01000001">
    <property type="protein sequence ID" value="RZS85691.1"/>
    <property type="molecule type" value="Genomic_DNA"/>
</dbReference>
<dbReference type="PANTHER" id="PTHR30151:SF0">
    <property type="entry name" value="ABC TRANSPORTER PERMEASE PROTEIN MJ0413-RELATED"/>
    <property type="match status" value="1"/>
</dbReference>
<feature type="transmembrane region" description="Helical" evidence="7">
    <location>
        <begin position="144"/>
        <end position="163"/>
    </location>
</feature>
<sequence length="276" mass="30047">MASIAPSLPVSRPAARKAGFYKRHEAAILGLSTLAVLIAIWEFCWQMGWISPLFFSGPSAIARKFVELCADGQLAANALYSGKNYLIGLVLAFFVGVPLGILLGWYRRALMMFDPLINALYATPRIALYPLIIIWFGIGSGSKIFVVFLSAMLPIMVNTLAGVRNIDADLLRAARAFCATDRQIFTTVALPYSVPFILTGVRQGVAHGLIGVIIAELSAGNEGIGFMIAYAGQMFATDTLMVGVLVTAFAGMVITWGAERIQRRFQRWRPEHVGGR</sequence>
<feature type="domain" description="ABC transmembrane type-1" evidence="8">
    <location>
        <begin position="78"/>
        <end position="258"/>
    </location>
</feature>
<evidence type="ECO:0000313" key="9">
    <source>
        <dbReference type="EMBL" id="RZS85691.1"/>
    </source>
</evidence>
<keyword evidence="10" id="KW-1185">Reference proteome</keyword>
<comment type="subcellular location">
    <subcellularLocation>
        <location evidence="1 7">Cell membrane</location>
        <topology evidence="1 7">Multi-pass membrane protein</topology>
    </subcellularLocation>
</comment>
<evidence type="ECO:0000313" key="10">
    <source>
        <dbReference type="Proteomes" id="UP000292445"/>
    </source>
</evidence>
<dbReference type="RefSeq" id="WP_165404505.1">
    <property type="nucleotide sequence ID" value="NZ_SGXC01000001.1"/>
</dbReference>
<dbReference type="GO" id="GO:0005886">
    <property type="term" value="C:plasma membrane"/>
    <property type="evidence" value="ECO:0007669"/>
    <property type="project" value="UniProtKB-SubCell"/>
</dbReference>
<comment type="caution">
    <text evidence="9">The sequence shown here is derived from an EMBL/GenBank/DDBJ whole genome shotgun (WGS) entry which is preliminary data.</text>
</comment>
<keyword evidence="6 7" id="KW-0472">Membrane</keyword>
<evidence type="ECO:0000256" key="7">
    <source>
        <dbReference type="RuleBase" id="RU363032"/>
    </source>
</evidence>
<dbReference type="GO" id="GO:0055085">
    <property type="term" value="P:transmembrane transport"/>
    <property type="evidence" value="ECO:0007669"/>
    <property type="project" value="InterPro"/>
</dbReference>
<feature type="transmembrane region" description="Helical" evidence="7">
    <location>
        <begin position="26"/>
        <end position="48"/>
    </location>
</feature>
<name>A0A4Q7NKR2_9BURK</name>
<evidence type="ECO:0000256" key="6">
    <source>
        <dbReference type="ARBA" id="ARBA00023136"/>
    </source>
</evidence>
<dbReference type="Proteomes" id="UP000292445">
    <property type="component" value="Unassembled WGS sequence"/>
</dbReference>